<evidence type="ECO:0000256" key="1">
    <source>
        <dbReference type="SAM" id="Phobius"/>
    </source>
</evidence>
<feature type="transmembrane region" description="Helical" evidence="1">
    <location>
        <begin position="68"/>
        <end position="87"/>
    </location>
</feature>
<keyword evidence="3" id="KW-1185">Reference proteome</keyword>
<feature type="transmembrane region" description="Helical" evidence="1">
    <location>
        <begin position="26"/>
        <end position="47"/>
    </location>
</feature>
<organism evidence="4">
    <name type="scientific">Gongylonema pulchrum</name>
    <dbReference type="NCBI Taxonomy" id="637853"/>
    <lineage>
        <taxon>Eukaryota</taxon>
        <taxon>Metazoa</taxon>
        <taxon>Ecdysozoa</taxon>
        <taxon>Nematoda</taxon>
        <taxon>Chromadorea</taxon>
        <taxon>Rhabditida</taxon>
        <taxon>Spirurina</taxon>
        <taxon>Spiruromorpha</taxon>
        <taxon>Spiruroidea</taxon>
        <taxon>Gongylonematidae</taxon>
        <taxon>Gongylonema</taxon>
    </lineage>
</organism>
<evidence type="ECO:0000313" key="3">
    <source>
        <dbReference type="Proteomes" id="UP000271098"/>
    </source>
</evidence>
<gene>
    <name evidence="2" type="ORF">GPUH_LOCUS5081</name>
</gene>
<sequence>MYEEENEEGLLGDEEMLFEFAQDSGWIARCSLGLIGSLQPVLFTLLLSAIFKRLATFLHCSGASEFSFLLGPSFDFQLFVLIMRFVLCNSITKCILSRGCRCVCVCVCVCVSHILSRTFNSKTTKAKRLKFWYSVPRQRMTRQI</sequence>
<keyword evidence="1" id="KW-0812">Transmembrane</keyword>
<proteinExistence type="predicted"/>
<protein>
    <submittedName>
        <fullName evidence="4">Transmembrane protein</fullName>
    </submittedName>
</protein>
<dbReference type="WBParaSite" id="GPUH_0000508601-mRNA-1">
    <property type="protein sequence ID" value="GPUH_0000508601-mRNA-1"/>
    <property type="gene ID" value="GPUH_0000508601"/>
</dbReference>
<keyword evidence="1" id="KW-0472">Membrane</keyword>
<dbReference type="EMBL" id="UYRT01010297">
    <property type="protein sequence ID" value="VDK48921.1"/>
    <property type="molecule type" value="Genomic_DNA"/>
</dbReference>
<accession>A0A183D8N8</accession>
<dbReference type="Proteomes" id="UP000271098">
    <property type="component" value="Unassembled WGS sequence"/>
</dbReference>
<evidence type="ECO:0000313" key="4">
    <source>
        <dbReference type="WBParaSite" id="GPUH_0000508601-mRNA-1"/>
    </source>
</evidence>
<name>A0A183D8N8_9BILA</name>
<evidence type="ECO:0000313" key="2">
    <source>
        <dbReference type="EMBL" id="VDK48921.1"/>
    </source>
</evidence>
<keyword evidence="1" id="KW-1133">Transmembrane helix</keyword>
<dbReference type="AlphaFoldDB" id="A0A183D8N8"/>
<reference evidence="4" key="1">
    <citation type="submission" date="2016-06" db="UniProtKB">
        <authorList>
            <consortium name="WormBaseParasite"/>
        </authorList>
    </citation>
    <scope>IDENTIFICATION</scope>
</reference>
<reference evidence="2 3" key="2">
    <citation type="submission" date="2018-11" db="EMBL/GenBank/DDBJ databases">
        <authorList>
            <consortium name="Pathogen Informatics"/>
        </authorList>
    </citation>
    <scope>NUCLEOTIDE SEQUENCE [LARGE SCALE GENOMIC DNA]</scope>
</reference>